<evidence type="ECO:0000256" key="1">
    <source>
        <dbReference type="SAM" id="MobiDB-lite"/>
    </source>
</evidence>
<reference evidence="3" key="1">
    <citation type="journal article" date="2019" name="Int. J. Syst. Evol. Microbiol.">
        <title>The Global Catalogue of Microorganisms (GCM) 10K type strain sequencing project: providing services to taxonomists for standard genome sequencing and annotation.</title>
        <authorList>
            <consortium name="The Broad Institute Genomics Platform"/>
            <consortium name="The Broad Institute Genome Sequencing Center for Infectious Disease"/>
            <person name="Wu L."/>
            <person name="Ma J."/>
        </authorList>
    </citation>
    <scope>NUCLEOTIDE SEQUENCE [LARGE SCALE GENOMIC DNA]</scope>
    <source>
        <strain evidence="3">JCM 17986</strain>
    </source>
</reference>
<proteinExistence type="predicted"/>
<sequence>MVGTAAAGKEHTGDTPDREASVGECTTRGAEMGRGTADGGREAALAQGGMAESVPCGPARSRGCLAFRPEADGMPFSVTYLDGVSGRWAAKEPLEEVAV</sequence>
<evidence type="ECO:0000313" key="3">
    <source>
        <dbReference type="Proteomes" id="UP001500466"/>
    </source>
</evidence>
<name>A0ABP9H0S5_9ACTN</name>
<feature type="compositionally biased region" description="Basic and acidic residues" evidence="1">
    <location>
        <begin position="8"/>
        <end position="21"/>
    </location>
</feature>
<evidence type="ECO:0000313" key="2">
    <source>
        <dbReference type="EMBL" id="GAA4958526.1"/>
    </source>
</evidence>
<protein>
    <submittedName>
        <fullName evidence="2">Uncharacterized protein</fullName>
    </submittedName>
</protein>
<dbReference type="Proteomes" id="UP001500466">
    <property type="component" value="Unassembled WGS sequence"/>
</dbReference>
<accession>A0ABP9H0S5</accession>
<gene>
    <name evidence="2" type="ORF">GCM10023205_21470</name>
</gene>
<dbReference type="EMBL" id="BAABHS010000006">
    <property type="protein sequence ID" value="GAA4958526.1"/>
    <property type="molecule type" value="Genomic_DNA"/>
</dbReference>
<organism evidence="2 3">
    <name type="scientific">Yinghuangia aomiensis</name>
    <dbReference type="NCBI Taxonomy" id="676205"/>
    <lineage>
        <taxon>Bacteria</taxon>
        <taxon>Bacillati</taxon>
        <taxon>Actinomycetota</taxon>
        <taxon>Actinomycetes</taxon>
        <taxon>Kitasatosporales</taxon>
        <taxon>Streptomycetaceae</taxon>
        <taxon>Yinghuangia</taxon>
    </lineage>
</organism>
<keyword evidence="3" id="KW-1185">Reference proteome</keyword>
<comment type="caution">
    <text evidence="2">The sequence shown here is derived from an EMBL/GenBank/DDBJ whole genome shotgun (WGS) entry which is preliminary data.</text>
</comment>
<feature type="region of interest" description="Disordered" evidence="1">
    <location>
        <begin position="1"/>
        <end position="59"/>
    </location>
</feature>